<evidence type="ECO:0000256" key="4">
    <source>
        <dbReference type="PROSITE-ProRule" id="PRU00027"/>
    </source>
</evidence>
<proteinExistence type="predicted"/>
<dbReference type="Pfam" id="PF02892">
    <property type="entry name" value="zf-BED"/>
    <property type="match status" value="1"/>
</dbReference>
<dbReference type="SUPFAM" id="SSF57667">
    <property type="entry name" value="beta-beta-alpha zinc fingers"/>
    <property type="match status" value="1"/>
</dbReference>
<feature type="domain" description="BED-type" evidence="6">
    <location>
        <begin position="57"/>
        <end position="103"/>
    </location>
</feature>
<evidence type="ECO:0000313" key="7">
    <source>
        <dbReference type="EMBL" id="GJT45317.1"/>
    </source>
</evidence>
<keyword evidence="1" id="KW-0479">Metal-binding</keyword>
<evidence type="ECO:0000256" key="1">
    <source>
        <dbReference type="ARBA" id="ARBA00022723"/>
    </source>
</evidence>
<reference evidence="7" key="2">
    <citation type="submission" date="2022-01" db="EMBL/GenBank/DDBJ databases">
        <authorList>
            <person name="Yamashiro T."/>
            <person name="Shiraishi A."/>
            <person name="Satake H."/>
            <person name="Nakayama K."/>
        </authorList>
    </citation>
    <scope>NUCLEOTIDE SEQUENCE</scope>
</reference>
<dbReference type="EMBL" id="BQNB010015891">
    <property type="protein sequence ID" value="GJT45317.1"/>
    <property type="molecule type" value="Genomic_DNA"/>
</dbReference>
<dbReference type="PANTHER" id="PTHR34396:SF25">
    <property type="entry name" value="BOUNDARY ELEMENT ASSOCIATED FACTOR"/>
    <property type="match status" value="1"/>
</dbReference>
<dbReference type="SMART" id="SM00614">
    <property type="entry name" value="ZnF_BED"/>
    <property type="match status" value="1"/>
</dbReference>
<dbReference type="PROSITE" id="PS50808">
    <property type="entry name" value="ZF_BED"/>
    <property type="match status" value="1"/>
</dbReference>
<gene>
    <name evidence="7" type="ORF">Tco_0954032</name>
</gene>
<dbReference type="InterPro" id="IPR036236">
    <property type="entry name" value="Znf_C2H2_sf"/>
</dbReference>
<accession>A0ABQ5E3D8</accession>
<feature type="region of interest" description="Disordered" evidence="5">
    <location>
        <begin position="39"/>
        <end position="58"/>
    </location>
</feature>
<dbReference type="InterPro" id="IPR053031">
    <property type="entry name" value="Cuticle_assoc_protein"/>
</dbReference>
<keyword evidence="8" id="KW-1185">Reference proteome</keyword>
<evidence type="ECO:0000256" key="5">
    <source>
        <dbReference type="SAM" id="MobiDB-lite"/>
    </source>
</evidence>
<dbReference type="InterPro" id="IPR003656">
    <property type="entry name" value="Znf_BED"/>
</dbReference>
<name>A0ABQ5E3D8_9ASTR</name>
<keyword evidence="3" id="KW-0862">Zinc</keyword>
<reference evidence="7" key="1">
    <citation type="journal article" date="2022" name="Int. J. Mol. Sci.">
        <title>Draft Genome of Tanacetum Coccineum: Genomic Comparison of Closely Related Tanacetum-Family Plants.</title>
        <authorList>
            <person name="Yamashiro T."/>
            <person name="Shiraishi A."/>
            <person name="Nakayama K."/>
            <person name="Satake H."/>
        </authorList>
    </citation>
    <scope>NUCLEOTIDE SEQUENCE</scope>
</reference>
<dbReference type="Proteomes" id="UP001151760">
    <property type="component" value="Unassembled WGS sequence"/>
</dbReference>
<evidence type="ECO:0000259" key="6">
    <source>
        <dbReference type="PROSITE" id="PS50808"/>
    </source>
</evidence>
<evidence type="ECO:0000256" key="3">
    <source>
        <dbReference type="ARBA" id="ARBA00022833"/>
    </source>
</evidence>
<keyword evidence="2 4" id="KW-0863">Zinc-finger</keyword>
<sequence length="133" mass="14463">MSGCESSEGNPIMESPPNIINVETSNSEEGIAAAAAAQQENVASTEEHTPFKKRKRKKTAGVWAHFDEIKLSNGTELNECKHCGEKIKKCKDGSTTPLHRHIKICPNLKVFEKGQLNLNTFPGKSGSSSVVQN</sequence>
<organism evidence="7 8">
    <name type="scientific">Tanacetum coccineum</name>
    <dbReference type="NCBI Taxonomy" id="301880"/>
    <lineage>
        <taxon>Eukaryota</taxon>
        <taxon>Viridiplantae</taxon>
        <taxon>Streptophyta</taxon>
        <taxon>Embryophyta</taxon>
        <taxon>Tracheophyta</taxon>
        <taxon>Spermatophyta</taxon>
        <taxon>Magnoliopsida</taxon>
        <taxon>eudicotyledons</taxon>
        <taxon>Gunneridae</taxon>
        <taxon>Pentapetalae</taxon>
        <taxon>asterids</taxon>
        <taxon>campanulids</taxon>
        <taxon>Asterales</taxon>
        <taxon>Asteraceae</taxon>
        <taxon>Asteroideae</taxon>
        <taxon>Anthemideae</taxon>
        <taxon>Anthemidinae</taxon>
        <taxon>Tanacetum</taxon>
    </lineage>
</organism>
<evidence type="ECO:0000313" key="8">
    <source>
        <dbReference type="Proteomes" id="UP001151760"/>
    </source>
</evidence>
<dbReference type="PANTHER" id="PTHR34396">
    <property type="entry name" value="OS03G0264950 PROTEIN-RELATED"/>
    <property type="match status" value="1"/>
</dbReference>
<comment type="caution">
    <text evidence="7">The sequence shown here is derived from an EMBL/GenBank/DDBJ whole genome shotgun (WGS) entry which is preliminary data.</text>
</comment>
<protein>
    <submittedName>
        <fullName evidence="7">Zinc finger BED domain-containing protein RICESLEEPER 2-like protein</fullName>
    </submittedName>
</protein>
<evidence type="ECO:0000256" key="2">
    <source>
        <dbReference type="ARBA" id="ARBA00022771"/>
    </source>
</evidence>